<evidence type="ECO:0000313" key="2">
    <source>
        <dbReference type="EMBL" id="GLD28476.1"/>
    </source>
</evidence>
<sequence length="106" mass="11129">MLSRFQADGPAIGSRWVADCALADSLPISSSILLRVSVAVPMISSPSLAVVRFYEFGLRRLGISKKRALASLRLVSWHDDARAAAAFDAAAAKPAPPIRLIGGAGL</sequence>
<reference evidence="2" key="1">
    <citation type="submission" date="2022-08" db="EMBL/GenBank/DDBJ databases">
        <title>Mycobacterium kiyosense sp. nov., scotochromogenic slow-glowing species isolated from respiratory specimens.</title>
        <authorList>
            <person name="Fukano H."/>
            <person name="Kazumi Y."/>
            <person name="Sakagami N."/>
            <person name="Ato M."/>
            <person name="Mitarai S."/>
            <person name="Hoshino Y."/>
        </authorList>
    </citation>
    <scope>NUCLEOTIDE SEQUENCE</scope>
    <source>
        <strain evidence="2">1413</strain>
        <strain evidence="1">SRL2020-028</strain>
    </source>
</reference>
<comment type="caution">
    <text evidence="2">The sequence shown here is derived from an EMBL/GenBank/DDBJ whole genome shotgun (WGS) entry which is preliminary data.</text>
</comment>
<name>A0A9P3Q0A1_9MYCO</name>
<organism evidence="2 3">
    <name type="scientific">Mycobacterium kiyosense</name>
    <dbReference type="NCBI Taxonomy" id="2871094"/>
    <lineage>
        <taxon>Bacteria</taxon>
        <taxon>Bacillati</taxon>
        <taxon>Actinomycetota</taxon>
        <taxon>Actinomycetes</taxon>
        <taxon>Mycobacteriales</taxon>
        <taxon>Mycobacteriaceae</taxon>
        <taxon>Mycobacterium</taxon>
    </lineage>
</organism>
<dbReference type="AlphaFoldDB" id="A0A9P3Q0A1"/>
<evidence type="ECO:0000313" key="1">
    <source>
        <dbReference type="EMBL" id="GLB83288.1"/>
    </source>
</evidence>
<evidence type="ECO:0000313" key="3">
    <source>
        <dbReference type="Proteomes" id="UP001064782"/>
    </source>
</evidence>
<dbReference type="EMBL" id="BRXE01000023">
    <property type="protein sequence ID" value="GLB83288.1"/>
    <property type="molecule type" value="Genomic_DNA"/>
</dbReference>
<dbReference type="Proteomes" id="UP001064782">
    <property type="component" value="Unassembled WGS sequence"/>
</dbReference>
<accession>A0A9P3Q0A1</accession>
<dbReference type="EMBL" id="BRZI01000001">
    <property type="protein sequence ID" value="GLD28476.1"/>
    <property type="molecule type" value="Genomic_DNA"/>
</dbReference>
<protein>
    <submittedName>
        <fullName evidence="2">Uncharacterized protein</fullName>
    </submittedName>
</protein>
<keyword evidence="3" id="KW-1185">Reference proteome</keyword>
<proteinExistence type="predicted"/>
<gene>
    <name evidence="2" type="ORF">Mkiyose1413_03590</name>
    <name evidence="1" type="ORF">SRL2020028_25440</name>
</gene>
<dbReference type="Proteomes" id="UP001165663">
    <property type="component" value="Unassembled WGS sequence"/>
</dbReference>